<keyword evidence="2" id="KW-0784">Thiamine biosynthesis</keyword>
<evidence type="ECO:0000313" key="4">
    <source>
        <dbReference type="EMBL" id="KAA6326679.1"/>
    </source>
</evidence>
<keyword evidence="4" id="KW-0808">Transferase</keyword>
<dbReference type="Pfam" id="PF02581">
    <property type="entry name" value="TMP-TENI"/>
    <property type="match status" value="1"/>
</dbReference>
<dbReference type="PANTHER" id="PTHR20857">
    <property type="entry name" value="THIAMINE-PHOSPHATE PYROPHOSPHORYLASE"/>
    <property type="match status" value="1"/>
</dbReference>
<evidence type="ECO:0000256" key="2">
    <source>
        <dbReference type="ARBA" id="ARBA00022977"/>
    </source>
</evidence>
<reference evidence="4" key="1">
    <citation type="submission" date="2019-03" db="EMBL/GenBank/DDBJ databases">
        <title>Single cell metagenomics reveals metabolic interactions within the superorganism composed of flagellate Streblomastix strix and complex community of Bacteroidetes bacteria on its surface.</title>
        <authorList>
            <person name="Treitli S.C."/>
            <person name="Kolisko M."/>
            <person name="Husnik F."/>
            <person name="Keeling P."/>
            <person name="Hampl V."/>
        </authorList>
    </citation>
    <scope>NUCLEOTIDE SEQUENCE</scope>
    <source>
        <strain evidence="4">STM</strain>
    </source>
</reference>
<evidence type="ECO:0000256" key="1">
    <source>
        <dbReference type="ARBA" id="ARBA00004948"/>
    </source>
</evidence>
<comment type="caution">
    <text evidence="4">The sequence shown here is derived from an EMBL/GenBank/DDBJ whole genome shotgun (WGS) entry which is preliminary data.</text>
</comment>
<dbReference type="GO" id="GO:0004789">
    <property type="term" value="F:thiamine-phosphate diphosphorylase activity"/>
    <property type="evidence" value="ECO:0007669"/>
    <property type="project" value="UniProtKB-EC"/>
</dbReference>
<accession>A0A5J4QZ73</accession>
<dbReference type="Gene3D" id="3.20.20.70">
    <property type="entry name" value="Aldolase class I"/>
    <property type="match status" value="1"/>
</dbReference>
<dbReference type="GO" id="GO:0009228">
    <property type="term" value="P:thiamine biosynthetic process"/>
    <property type="evidence" value="ECO:0007669"/>
    <property type="project" value="UniProtKB-KW"/>
</dbReference>
<dbReference type="AlphaFoldDB" id="A0A5J4QZ73"/>
<dbReference type="InterPro" id="IPR036206">
    <property type="entry name" value="ThiamineP_synth_sf"/>
</dbReference>
<sequence length="219" mass="25601">MCLYIFFLILFGRKGKYMKLILETLPTFFVEEDKILTILFEEGLDILHLRKSEMLSIYSERLLTLIPNKYHKRIVIHDHFYLKDDFNLMGIHLNHCNSVKPQDYLGHVSCTCFSKEQVKNEKNSYDYVFLNPVYDSISQKGVRALYTSEQLRAAATEKIIDNKVMAMGGICLDNITEIRDFGFGGIVLHGDLWNKFDICRGKDYSRLIEYFKLIKKATD</sequence>
<comment type="pathway">
    <text evidence="1">Cofactor biosynthesis; thiamine diphosphate biosynthesis.</text>
</comment>
<dbReference type="EMBL" id="SNRY01002123">
    <property type="protein sequence ID" value="KAA6326679.1"/>
    <property type="molecule type" value="Genomic_DNA"/>
</dbReference>
<name>A0A5J4QZ73_9ZZZZ</name>
<dbReference type="EC" id="2.5.1.3" evidence="4"/>
<organism evidence="4">
    <name type="scientific">termite gut metagenome</name>
    <dbReference type="NCBI Taxonomy" id="433724"/>
    <lineage>
        <taxon>unclassified sequences</taxon>
        <taxon>metagenomes</taxon>
        <taxon>organismal metagenomes</taxon>
    </lineage>
</organism>
<proteinExistence type="predicted"/>
<dbReference type="CDD" id="cd00564">
    <property type="entry name" value="TMP_TenI"/>
    <property type="match status" value="1"/>
</dbReference>
<gene>
    <name evidence="4" type="ORF">EZS27_024244</name>
</gene>
<evidence type="ECO:0000259" key="3">
    <source>
        <dbReference type="Pfam" id="PF02581"/>
    </source>
</evidence>
<dbReference type="InterPro" id="IPR022998">
    <property type="entry name" value="ThiamineP_synth_TenI"/>
</dbReference>
<dbReference type="InterPro" id="IPR013785">
    <property type="entry name" value="Aldolase_TIM"/>
</dbReference>
<feature type="domain" description="Thiamine phosphate synthase/TenI" evidence="3">
    <location>
        <begin position="40"/>
        <end position="188"/>
    </location>
</feature>
<dbReference type="PANTHER" id="PTHR20857:SF15">
    <property type="entry name" value="THIAMINE-PHOSPHATE SYNTHASE"/>
    <property type="match status" value="1"/>
</dbReference>
<dbReference type="SUPFAM" id="SSF51391">
    <property type="entry name" value="Thiamin phosphate synthase"/>
    <property type="match status" value="1"/>
</dbReference>
<dbReference type="GO" id="GO:0005737">
    <property type="term" value="C:cytoplasm"/>
    <property type="evidence" value="ECO:0007669"/>
    <property type="project" value="TreeGrafter"/>
</dbReference>
<protein>
    <submittedName>
        <fullName evidence="4">Thiamine-phosphate synthase</fullName>
        <ecNumber evidence="4">2.5.1.3</ecNumber>
    </submittedName>
</protein>